<dbReference type="EnsemblPlants" id="QL08p037960:mrna">
    <property type="protein sequence ID" value="QL08p037960:mrna"/>
    <property type="gene ID" value="QL08p037960"/>
</dbReference>
<reference evidence="7" key="2">
    <citation type="submission" date="2021-01" db="UniProtKB">
        <authorList>
            <consortium name="EnsemblPlants"/>
        </authorList>
    </citation>
    <scope>IDENTIFICATION</scope>
</reference>
<dbReference type="Pfam" id="PF00891">
    <property type="entry name" value="Methyltransf_2"/>
    <property type="match status" value="1"/>
</dbReference>
<dbReference type="GO" id="GO:0046983">
    <property type="term" value="F:protein dimerization activity"/>
    <property type="evidence" value="ECO:0007669"/>
    <property type="project" value="InterPro"/>
</dbReference>
<evidence type="ECO:0008006" key="9">
    <source>
        <dbReference type="Google" id="ProtNLM"/>
    </source>
</evidence>
<dbReference type="InterPro" id="IPR029063">
    <property type="entry name" value="SAM-dependent_MTases_sf"/>
</dbReference>
<dbReference type="EMBL" id="LRBV02000008">
    <property type="status" value="NOT_ANNOTATED_CDS"/>
    <property type="molecule type" value="Genomic_DNA"/>
</dbReference>
<dbReference type="GO" id="GO:0008171">
    <property type="term" value="F:O-methyltransferase activity"/>
    <property type="evidence" value="ECO:0007669"/>
    <property type="project" value="InterPro"/>
</dbReference>
<feature type="domain" description="O-methyltransferase C-terminal" evidence="5">
    <location>
        <begin position="130"/>
        <end position="256"/>
    </location>
</feature>
<evidence type="ECO:0000259" key="6">
    <source>
        <dbReference type="Pfam" id="PF08100"/>
    </source>
</evidence>
<dbReference type="GO" id="GO:0032259">
    <property type="term" value="P:methylation"/>
    <property type="evidence" value="ECO:0007669"/>
    <property type="project" value="UniProtKB-KW"/>
</dbReference>
<organism evidence="7 8">
    <name type="scientific">Quercus lobata</name>
    <name type="common">Valley oak</name>
    <dbReference type="NCBI Taxonomy" id="97700"/>
    <lineage>
        <taxon>Eukaryota</taxon>
        <taxon>Viridiplantae</taxon>
        <taxon>Streptophyta</taxon>
        <taxon>Embryophyta</taxon>
        <taxon>Tracheophyta</taxon>
        <taxon>Spermatophyta</taxon>
        <taxon>Magnoliopsida</taxon>
        <taxon>eudicotyledons</taxon>
        <taxon>Gunneridae</taxon>
        <taxon>Pentapetalae</taxon>
        <taxon>rosids</taxon>
        <taxon>fabids</taxon>
        <taxon>Fagales</taxon>
        <taxon>Fagaceae</taxon>
        <taxon>Quercus</taxon>
    </lineage>
</organism>
<name>A0A7N2MBK2_QUELO</name>
<evidence type="ECO:0000256" key="2">
    <source>
        <dbReference type="ARBA" id="ARBA00022679"/>
    </source>
</evidence>
<sequence length="765" mass="84614">MEAKEAEAELQGQADIWKYMLSFADSMAVKCAVELRIADIINMHGGPMTLSQIIADIPDAHSPDISYLTRIMRLLVRRKIFTTQSHHHPSEGGDTLYGLTHSSRWLLHDSKMTLAPMLLMEGHPLLIAPWHCFSQCVKEGGIAFKKAHGREVWDFGSGNPEFNKLFNDGMACTANIVMNTIVSEYKDGFGSVGSLVDVGGGTGSVLAEIVKSYPHIKGINFDLPHVVAMAPIYDGITHVGGDMFEAIPNADAVFMKMSSASSNQSCIRNGAGYDEVFLSGQKDPNTSSEERNPSATSPSRDEGLEMDRLEGEGDFSDGLDGVEPLIQSVIPVHIPLRLPYKSEKCYYKGVEDVGVYEQMLKAGLRFPLSALHRRLLQYLGLTITQISPNAWRVFLGVEVLYGAMSDGARRLMVEEFFHCYCPAKIAQSKGMYSFLPRSLLLRLICETPDSNRDLKSHYFFMEGDEWMCHPGDHEYMPVNKTWGIMPPSEMDAAKRRAYIKPQTALKKQAEGQPSKGTGSFNPSTKRKQPEKTDHLPKKPKTVPEPVVGLKAETKKLGPGMGKGLMMGSVSVTEKLPSSSVRTLKEARGELEKQTELLRQVLVDKEKEISDAKDRLLSTFGDALCSMDGVTSVRPMSPSGVLAIVLYAHSTLGSSSGHTPFAPSSQVLMILNKDQFVTSTCLLACGWVGESEIVYADYKELQLSHCYREWTYDVESPLSEWPRGCHWGQFFRQLSDDVAEPLTFVTCFDISLGILLHSRPVVSSSN</sequence>
<dbReference type="SUPFAM" id="SSF53335">
    <property type="entry name" value="S-adenosyl-L-methionine-dependent methyltransferases"/>
    <property type="match status" value="1"/>
</dbReference>
<proteinExistence type="predicted"/>
<evidence type="ECO:0000313" key="7">
    <source>
        <dbReference type="EnsemblPlants" id="QL08p037960:mrna"/>
    </source>
</evidence>
<dbReference type="PROSITE" id="PS51683">
    <property type="entry name" value="SAM_OMT_II"/>
    <property type="match status" value="1"/>
</dbReference>
<feature type="compositionally biased region" description="Polar residues" evidence="4">
    <location>
        <begin position="514"/>
        <end position="523"/>
    </location>
</feature>
<dbReference type="Gramene" id="QL08p037960:mrna">
    <property type="protein sequence ID" value="QL08p037960:mrna"/>
    <property type="gene ID" value="QL08p037960"/>
</dbReference>
<feature type="domain" description="O-methyltransferase dimerisation" evidence="6">
    <location>
        <begin position="17"/>
        <end position="108"/>
    </location>
</feature>
<dbReference type="PANTHER" id="PTHR11746">
    <property type="entry name" value="O-METHYLTRANSFERASE"/>
    <property type="match status" value="1"/>
</dbReference>
<dbReference type="InterPro" id="IPR001077">
    <property type="entry name" value="COMT_C"/>
</dbReference>
<dbReference type="Proteomes" id="UP000594261">
    <property type="component" value="Chromosome 8"/>
</dbReference>
<dbReference type="InterPro" id="IPR036388">
    <property type="entry name" value="WH-like_DNA-bd_sf"/>
</dbReference>
<evidence type="ECO:0000259" key="5">
    <source>
        <dbReference type="Pfam" id="PF00891"/>
    </source>
</evidence>
<dbReference type="Pfam" id="PF08100">
    <property type="entry name" value="Dimerisation"/>
    <property type="match status" value="1"/>
</dbReference>
<dbReference type="InterPro" id="IPR016461">
    <property type="entry name" value="COMT-like"/>
</dbReference>
<feature type="compositionally biased region" description="Polar residues" evidence="4">
    <location>
        <begin position="282"/>
        <end position="298"/>
    </location>
</feature>
<dbReference type="AlphaFoldDB" id="A0A7N2MBK2"/>
<evidence type="ECO:0000256" key="1">
    <source>
        <dbReference type="ARBA" id="ARBA00022603"/>
    </source>
</evidence>
<evidence type="ECO:0000256" key="3">
    <source>
        <dbReference type="ARBA" id="ARBA00022691"/>
    </source>
</evidence>
<feature type="region of interest" description="Disordered" evidence="4">
    <location>
        <begin position="278"/>
        <end position="304"/>
    </location>
</feature>
<keyword evidence="2" id="KW-0808">Transferase</keyword>
<feature type="compositionally biased region" description="Basic and acidic residues" evidence="4">
    <location>
        <begin position="527"/>
        <end position="536"/>
    </location>
</feature>
<evidence type="ECO:0000256" key="4">
    <source>
        <dbReference type="SAM" id="MobiDB-lite"/>
    </source>
</evidence>
<keyword evidence="3" id="KW-0949">S-adenosyl-L-methionine</keyword>
<protein>
    <recommendedName>
        <fullName evidence="9">O-methyltransferase</fullName>
    </recommendedName>
</protein>
<dbReference type="InterPro" id="IPR012967">
    <property type="entry name" value="COMT_dimerisation"/>
</dbReference>
<dbReference type="Gene3D" id="1.10.10.10">
    <property type="entry name" value="Winged helix-like DNA-binding domain superfamily/Winged helix DNA-binding domain"/>
    <property type="match status" value="1"/>
</dbReference>
<dbReference type="Gene3D" id="3.40.50.150">
    <property type="entry name" value="Vaccinia Virus protein VP39"/>
    <property type="match status" value="1"/>
</dbReference>
<feature type="region of interest" description="Disordered" evidence="4">
    <location>
        <begin position="503"/>
        <end position="544"/>
    </location>
</feature>
<keyword evidence="8" id="KW-1185">Reference proteome</keyword>
<dbReference type="InParanoid" id="A0A7N2MBK2"/>
<dbReference type="InterPro" id="IPR036390">
    <property type="entry name" value="WH_DNA-bd_sf"/>
</dbReference>
<dbReference type="SUPFAM" id="SSF46785">
    <property type="entry name" value="Winged helix' DNA-binding domain"/>
    <property type="match status" value="1"/>
</dbReference>
<reference evidence="7 8" key="1">
    <citation type="journal article" date="2016" name="G3 (Bethesda)">
        <title>First Draft Assembly and Annotation of the Genome of a California Endemic Oak Quercus lobata Nee (Fagaceae).</title>
        <authorList>
            <person name="Sork V.L."/>
            <person name="Fitz-Gibbon S.T."/>
            <person name="Puiu D."/>
            <person name="Crepeau M."/>
            <person name="Gugger P.F."/>
            <person name="Sherman R."/>
            <person name="Stevens K."/>
            <person name="Langley C.H."/>
            <person name="Pellegrini M."/>
            <person name="Salzberg S.L."/>
        </authorList>
    </citation>
    <scope>NUCLEOTIDE SEQUENCE [LARGE SCALE GENOMIC DNA]</scope>
    <source>
        <strain evidence="7 8">cv. SW786</strain>
    </source>
</reference>
<accession>A0A7N2MBK2</accession>
<evidence type="ECO:0000313" key="8">
    <source>
        <dbReference type="Proteomes" id="UP000594261"/>
    </source>
</evidence>
<keyword evidence="1" id="KW-0489">Methyltransferase</keyword>